<organism evidence="2 3">
    <name type="scientific">Eumeta variegata</name>
    <name type="common">Bagworm moth</name>
    <name type="synonym">Eumeta japonica</name>
    <dbReference type="NCBI Taxonomy" id="151549"/>
    <lineage>
        <taxon>Eukaryota</taxon>
        <taxon>Metazoa</taxon>
        <taxon>Ecdysozoa</taxon>
        <taxon>Arthropoda</taxon>
        <taxon>Hexapoda</taxon>
        <taxon>Insecta</taxon>
        <taxon>Pterygota</taxon>
        <taxon>Neoptera</taxon>
        <taxon>Endopterygota</taxon>
        <taxon>Lepidoptera</taxon>
        <taxon>Glossata</taxon>
        <taxon>Ditrysia</taxon>
        <taxon>Tineoidea</taxon>
        <taxon>Psychidae</taxon>
        <taxon>Oiketicinae</taxon>
        <taxon>Eumeta</taxon>
    </lineage>
</organism>
<dbReference type="EMBL" id="BGZK01000053">
    <property type="protein sequence ID" value="GBP12859.1"/>
    <property type="molecule type" value="Genomic_DNA"/>
</dbReference>
<dbReference type="Proteomes" id="UP000299102">
    <property type="component" value="Unassembled WGS sequence"/>
</dbReference>
<evidence type="ECO:0000256" key="1">
    <source>
        <dbReference type="SAM" id="MobiDB-lite"/>
    </source>
</evidence>
<proteinExistence type="predicted"/>
<comment type="caution">
    <text evidence="2">The sequence shown here is derived from an EMBL/GenBank/DDBJ whole genome shotgun (WGS) entry which is preliminary data.</text>
</comment>
<feature type="region of interest" description="Disordered" evidence="1">
    <location>
        <begin position="70"/>
        <end position="91"/>
    </location>
</feature>
<reference evidence="2 3" key="1">
    <citation type="journal article" date="2019" name="Commun. Biol.">
        <title>The bagworm genome reveals a unique fibroin gene that provides high tensile strength.</title>
        <authorList>
            <person name="Kono N."/>
            <person name="Nakamura H."/>
            <person name="Ohtoshi R."/>
            <person name="Tomita M."/>
            <person name="Numata K."/>
            <person name="Arakawa K."/>
        </authorList>
    </citation>
    <scope>NUCLEOTIDE SEQUENCE [LARGE SCALE GENOMIC DNA]</scope>
</reference>
<protein>
    <submittedName>
        <fullName evidence="2">Uncharacterized protein</fullName>
    </submittedName>
</protein>
<evidence type="ECO:0000313" key="3">
    <source>
        <dbReference type="Proteomes" id="UP000299102"/>
    </source>
</evidence>
<accession>A0A4C1TED1</accession>
<keyword evidence="3" id="KW-1185">Reference proteome</keyword>
<name>A0A4C1TED1_EUMVA</name>
<gene>
    <name evidence="2" type="ORF">EVAR_6169_1</name>
</gene>
<dbReference type="AlphaFoldDB" id="A0A4C1TED1"/>
<evidence type="ECO:0000313" key="2">
    <source>
        <dbReference type="EMBL" id="GBP12859.1"/>
    </source>
</evidence>
<sequence length="91" mass="10132">MAHSMSAGPPAALVTCSGRILTAYGSCRCWKFLKYNEILWSSNPECGSHFSRRQKDGRGTMRASETAILPAVRRPGNRSSQPFELLETRRS</sequence>